<name>A0ABN2AGE4_9ACTN</name>
<dbReference type="Pfam" id="PF00930">
    <property type="entry name" value="DPPIV_N"/>
    <property type="match status" value="1"/>
</dbReference>
<dbReference type="Pfam" id="PF00326">
    <property type="entry name" value="Peptidase_S9"/>
    <property type="match status" value="1"/>
</dbReference>
<evidence type="ECO:0000313" key="3">
    <source>
        <dbReference type="EMBL" id="GAA1518704.1"/>
    </source>
</evidence>
<gene>
    <name evidence="3" type="ORF">GCM10009741_18180</name>
</gene>
<feature type="domain" description="Peptidase S9 prolyl oligopeptidase catalytic" evidence="1">
    <location>
        <begin position="477"/>
        <end position="670"/>
    </location>
</feature>
<dbReference type="Gene3D" id="3.40.50.1820">
    <property type="entry name" value="alpha/beta hydrolase"/>
    <property type="match status" value="1"/>
</dbReference>
<protein>
    <submittedName>
        <fullName evidence="3">DPP IV N-terminal domain-containing protein</fullName>
    </submittedName>
</protein>
<reference evidence="3 4" key="1">
    <citation type="journal article" date="2019" name="Int. J. Syst. Evol. Microbiol.">
        <title>The Global Catalogue of Microorganisms (GCM) 10K type strain sequencing project: providing services to taxonomists for standard genome sequencing and annotation.</title>
        <authorList>
            <consortium name="The Broad Institute Genomics Platform"/>
            <consortium name="The Broad Institute Genome Sequencing Center for Infectious Disease"/>
            <person name="Wu L."/>
            <person name="Ma J."/>
        </authorList>
    </citation>
    <scope>NUCLEOTIDE SEQUENCE [LARGE SCALE GENOMIC DNA]</scope>
    <source>
        <strain evidence="3 4">JCM 14303</strain>
    </source>
</reference>
<organism evidence="3 4">
    <name type="scientific">Kribbella lupini</name>
    <dbReference type="NCBI Taxonomy" id="291602"/>
    <lineage>
        <taxon>Bacteria</taxon>
        <taxon>Bacillati</taxon>
        <taxon>Actinomycetota</taxon>
        <taxon>Actinomycetes</taxon>
        <taxon>Propionibacteriales</taxon>
        <taxon>Kribbellaceae</taxon>
        <taxon>Kribbella</taxon>
    </lineage>
</organism>
<dbReference type="EMBL" id="BAAANC010000001">
    <property type="protein sequence ID" value="GAA1518704.1"/>
    <property type="molecule type" value="Genomic_DNA"/>
</dbReference>
<dbReference type="PANTHER" id="PTHR11731:SF118">
    <property type="entry name" value="BLR1971 PROTEIN"/>
    <property type="match status" value="1"/>
</dbReference>
<keyword evidence="4" id="KW-1185">Reference proteome</keyword>
<feature type="domain" description="Dipeptidylpeptidase IV N-terminal" evidence="2">
    <location>
        <begin position="58"/>
        <end position="389"/>
    </location>
</feature>
<dbReference type="InterPro" id="IPR050278">
    <property type="entry name" value="Serine_Prot_S9B/DPPIV"/>
</dbReference>
<dbReference type="InterPro" id="IPR001375">
    <property type="entry name" value="Peptidase_S9_cat"/>
</dbReference>
<accession>A0ABN2AGE4</accession>
<dbReference type="InterPro" id="IPR002469">
    <property type="entry name" value="Peptidase_S9B_N"/>
</dbReference>
<dbReference type="Proteomes" id="UP001500363">
    <property type="component" value="Unassembled WGS sequence"/>
</dbReference>
<dbReference type="Gene3D" id="2.140.10.30">
    <property type="entry name" value="Dipeptidylpeptidase IV, N-terminal domain"/>
    <property type="match status" value="1"/>
</dbReference>
<evidence type="ECO:0000313" key="4">
    <source>
        <dbReference type="Proteomes" id="UP001500363"/>
    </source>
</evidence>
<evidence type="ECO:0000259" key="1">
    <source>
        <dbReference type="Pfam" id="PF00326"/>
    </source>
</evidence>
<sequence>MKLDLHAAEALLRNNRPKLIDADTITPHWTDDGFAYQVTRDGEDKLYAVDPIARTRTEIDSLPAQPGTGDFLAVASPDGKHEVIRRGPDLWLRTVADGTERPLTTDGETDNDYGTNAFSVDVLLGKLGVPHLPPAVAWSPDSTRVLTHQLDRRKVRETHLIDVLPDGDGAPELLTQRYAFPDDEHLPEQRYVVLDIADGSAVRAQGEPQLVGVLSPITLKWAWWSDDAVYFLEQPRDQRSLTLKRLDPMTGEVAEVLTETGDTRLEPNQYGQEAAVTRTVGNELFWYSQRDGRPHLYRYDLRTGELLGQVTSGEWNVRRILHVDEAERVVHFLAAGMVADSPYRQTVCRVNLDGTGFARVTDDELHHDVSVAPNGEYFVDTASTVGQPPVSTVRSWTGELLLELERADVSRLLATGWQPPEEFRALAADGVTEVFGLIHKPHDFDPAASYPVLNSPYPGPHVNRTMPGFDPGHFGPDAEAFAALGFVVVAVEGRGTPGRSKQFHDASYRSLHTAGIVDHVAAIKQLAGTRPWMDLDRVGVYGMSGGAFATVRAMGEFPDFFKAGVAESGNLDNRVYLQQWGETYAGPAGEQDYAEVSELDLAERIEGRLLLVHGGLDDNVQPHHTLRFVERLIAADKDFDLLIVPRGEHVLLGYEHHVVRRRWNHLLQHVAGITPPDYRLKATPVDLEVIAKMLG</sequence>
<comment type="caution">
    <text evidence="3">The sequence shown here is derived from an EMBL/GenBank/DDBJ whole genome shotgun (WGS) entry which is preliminary data.</text>
</comment>
<proteinExistence type="predicted"/>
<dbReference type="PANTHER" id="PTHR11731">
    <property type="entry name" value="PROTEASE FAMILY S9B,C DIPEPTIDYL-PEPTIDASE IV-RELATED"/>
    <property type="match status" value="1"/>
</dbReference>
<evidence type="ECO:0000259" key="2">
    <source>
        <dbReference type="Pfam" id="PF00930"/>
    </source>
</evidence>
<dbReference type="InterPro" id="IPR029058">
    <property type="entry name" value="AB_hydrolase_fold"/>
</dbReference>
<dbReference type="SUPFAM" id="SSF82171">
    <property type="entry name" value="DPP6 N-terminal domain-like"/>
    <property type="match status" value="1"/>
</dbReference>
<dbReference type="RefSeq" id="WP_344171928.1">
    <property type="nucleotide sequence ID" value="NZ_BAAANC010000001.1"/>
</dbReference>
<dbReference type="SUPFAM" id="SSF53474">
    <property type="entry name" value="alpha/beta-Hydrolases"/>
    <property type="match status" value="1"/>
</dbReference>